<feature type="transmembrane region" description="Helical" evidence="1">
    <location>
        <begin position="49"/>
        <end position="71"/>
    </location>
</feature>
<accession>A0ABR3NIK4</accession>
<comment type="caution">
    <text evidence="2">The sequence shown here is derived from an EMBL/GenBank/DDBJ whole genome shotgun (WGS) entry which is preliminary data.</text>
</comment>
<evidence type="ECO:0000313" key="2">
    <source>
        <dbReference type="EMBL" id="KAL1276582.1"/>
    </source>
</evidence>
<dbReference type="Proteomes" id="UP001558613">
    <property type="component" value="Unassembled WGS sequence"/>
</dbReference>
<organism evidence="2 3">
    <name type="scientific">Cirrhinus molitorella</name>
    <name type="common">mud carp</name>
    <dbReference type="NCBI Taxonomy" id="172907"/>
    <lineage>
        <taxon>Eukaryota</taxon>
        <taxon>Metazoa</taxon>
        <taxon>Chordata</taxon>
        <taxon>Craniata</taxon>
        <taxon>Vertebrata</taxon>
        <taxon>Euteleostomi</taxon>
        <taxon>Actinopterygii</taxon>
        <taxon>Neopterygii</taxon>
        <taxon>Teleostei</taxon>
        <taxon>Ostariophysi</taxon>
        <taxon>Cypriniformes</taxon>
        <taxon>Cyprinidae</taxon>
        <taxon>Labeoninae</taxon>
        <taxon>Labeonini</taxon>
        <taxon>Cirrhinus</taxon>
    </lineage>
</organism>
<dbReference type="InterPro" id="IPR030417">
    <property type="entry name" value="MS4A"/>
</dbReference>
<dbReference type="PANTHER" id="PTHR23320">
    <property type="entry name" value="MEMBRANE-SPANNING 4-DOMAINS SUBFAMILY A MS4A -RELATED"/>
    <property type="match status" value="1"/>
</dbReference>
<name>A0ABR3NIK4_9TELE</name>
<dbReference type="EMBL" id="JAYMGO010000004">
    <property type="protein sequence ID" value="KAL1276582.1"/>
    <property type="molecule type" value="Genomic_DNA"/>
</dbReference>
<gene>
    <name evidence="2" type="ORF">QQF64_036205</name>
</gene>
<dbReference type="PANTHER" id="PTHR23320:SF128">
    <property type="entry name" value="MEMBRANE-SPANNING 4-DOMAINS SUBFAMILY A MEMBER 4A"/>
    <property type="match status" value="1"/>
</dbReference>
<proteinExistence type="predicted"/>
<keyword evidence="1" id="KW-1133">Transmembrane helix</keyword>
<keyword evidence="1" id="KW-0812">Transmembrane</keyword>
<evidence type="ECO:0000256" key="1">
    <source>
        <dbReference type="SAM" id="Phobius"/>
    </source>
</evidence>
<keyword evidence="1" id="KW-0472">Membrane</keyword>
<sequence>MSTTVIPMNLSPHVIQFQPATQTTPLTMVTNAPVPLYGLQAFLKGQPKVLGTVQIMIGVLSLLLGIVSTFNGQSAFVITGVPYWGSVITLLRGISGVLLVFALLEFNISICLSALACKANACCSSQIPVASSSSIYHQLASAPPHPHYT</sequence>
<evidence type="ECO:0000313" key="3">
    <source>
        <dbReference type="Proteomes" id="UP001558613"/>
    </source>
</evidence>
<reference evidence="2 3" key="1">
    <citation type="submission" date="2023-09" db="EMBL/GenBank/DDBJ databases">
        <authorList>
            <person name="Wang M."/>
        </authorList>
    </citation>
    <scope>NUCLEOTIDE SEQUENCE [LARGE SCALE GENOMIC DNA]</scope>
    <source>
        <strain evidence="2">GT-2023</strain>
        <tissue evidence="2">Liver</tissue>
    </source>
</reference>
<protein>
    <submittedName>
        <fullName evidence="2">Uncharacterized protein</fullName>
    </submittedName>
</protein>
<keyword evidence="3" id="KW-1185">Reference proteome</keyword>